<dbReference type="GO" id="GO:0005525">
    <property type="term" value="F:GTP binding"/>
    <property type="evidence" value="ECO:0007669"/>
    <property type="project" value="UniProtKB-UniRule"/>
</dbReference>
<protein>
    <recommendedName>
        <fullName evidence="10">Small ribosomal subunit biogenesis GTPase RsgA</fullName>
        <ecNumber evidence="10">3.6.1.-</ecNumber>
    </recommendedName>
</protein>
<evidence type="ECO:0000259" key="11">
    <source>
        <dbReference type="PROSITE" id="PS50936"/>
    </source>
</evidence>
<reference evidence="14 15" key="1">
    <citation type="submission" date="2017-12" db="EMBL/GenBank/DDBJ databases">
        <title>Comparative Functional Genomics of Dry Heat Resistant strains isolated from the Viking Spacecraft.</title>
        <authorList>
            <person name="Seuylemezian A."/>
            <person name="Cooper K."/>
            <person name="Vaishampayan P."/>
        </authorList>
    </citation>
    <scope>NUCLEOTIDE SEQUENCE [LARGE SCALE GENOMIC DNA]</scope>
    <source>
        <strain evidence="14 15">V48-19</strain>
    </source>
</reference>
<evidence type="ECO:0000313" key="13">
    <source>
        <dbReference type="EMBL" id="MCY9185946.1"/>
    </source>
</evidence>
<dbReference type="InterPro" id="IPR030378">
    <property type="entry name" value="G_CP_dom"/>
</dbReference>
<accession>A0A9Q6A5C0</accession>
<dbReference type="KEGG" id="bht:DIC78_01500"/>
<dbReference type="InterPro" id="IPR012340">
    <property type="entry name" value="NA-bd_OB-fold"/>
</dbReference>
<dbReference type="GO" id="GO:0003924">
    <property type="term" value="F:GTPase activity"/>
    <property type="evidence" value="ECO:0007669"/>
    <property type="project" value="UniProtKB-UniRule"/>
</dbReference>
<dbReference type="Pfam" id="PF16745">
    <property type="entry name" value="RsgA_N"/>
    <property type="match status" value="1"/>
</dbReference>
<evidence type="ECO:0000313" key="14">
    <source>
        <dbReference type="EMBL" id="PLS04434.1"/>
    </source>
</evidence>
<keyword evidence="5 10" id="KW-0547">Nucleotide-binding</keyword>
<dbReference type="PROSITE" id="PS50936">
    <property type="entry name" value="ENGC_GTPASE"/>
    <property type="match status" value="1"/>
</dbReference>
<feature type="domain" description="CP-type G" evidence="12">
    <location>
        <begin position="69"/>
        <end position="230"/>
    </location>
</feature>
<comment type="similarity">
    <text evidence="10">Belongs to the TRAFAC class YlqF/YawG GTPase family. RsgA subfamily.</text>
</comment>
<evidence type="ECO:0000256" key="8">
    <source>
        <dbReference type="ARBA" id="ARBA00022884"/>
    </source>
</evidence>
<dbReference type="EMBL" id="JALAWA010000010">
    <property type="protein sequence ID" value="MCY9185946.1"/>
    <property type="molecule type" value="Genomic_DNA"/>
</dbReference>
<dbReference type="SUPFAM" id="SSF50249">
    <property type="entry name" value="Nucleic acid-binding proteins"/>
    <property type="match status" value="1"/>
</dbReference>
<dbReference type="InterPro" id="IPR010914">
    <property type="entry name" value="RsgA_GTPase_dom"/>
</dbReference>
<dbReference type="Proteomes" id="UP001073053">
    <property type="component" value="Unassembled WGS sequence"/>
</dbReference>
<dbReference type="Proteomes" id="UP000234803">
    <property type="component" value="Unassembled WGS sequence"/>
</dbReference>
<evidence type="ECO:0000256" key="7">
    <source>
        <dbReference type="ARBA" id="ARBA00022833"/>
    </source>
</evidence>
<dbReference type="CDD" id="cd04466">
    <property type="entry name" value="S1_YloQ_GTPase"/>
    <property type="match status" value="1"/>
</dbReference>
<comment type="subunit">
    <text evidence="10">Monomer. Associates with 30S ribosomal subunit, binds 16S rRNA.</text>
</comment>
<dbReference type="Gene3D" id="2.40.50.140">
    <property type="entry name" value="Nucleic acid-binding proteins"/>
    <property type="match status" value="1"/>
</dbReference>
<dbReference type="GO" id="GO:0046872">
    <property type="term" value="F:metal ion binding"/>
    <property type="evidence" value="ECO:0007669"/>
    <property type="project" value="UniProtKB-KW"/>
</dbReference>
<feature type="binding site" evidence="10">
    <location>
        <position position="254"/>
    </location>
    <ligand>
        <name>Zn(2+)</name>
        <dbReference type="ChEBI" id="CHEBI:29105"/>
    </ligand>
</feature>
<keyword evidence="2 10" id="KW-0690">Ribosome biogenesis</keyword>
<gene>
    <name evidence="10 14" type="primary">rsgA</name>
    <name evidence="14" type="ORF">CUU63_18250</name>
    <name evidence="13" type="ORF">MOF03_15025</name>
</gene>
<dbReference type="GO" id="GO:0042274">
    <property type="term" value="P:ribosomal small subunit biogenesis"/>
    <property type="evidence" value="ECO:0007669"/>
    <property type="project" value="UniProtKB-UniRule"/>
</dbReference>
<dbReference type="EC" id="3.6.1.-" evidence="10"/>
<dbReference type="GeneID" id="50133567"/>
<feature type="domain" description="EngC GTPase" evidence="11">
    <location>
        <begin position="78"/>
        <end position="228"/>
    </location>
</feature>
<keyword evidence="1 10" id="KW-0963">Cytoplasm</keyword>
<comment type="cofactor">
    <cofactor evidence="10">
        <name>Zn(2+)</name>
        <dbReference type="ChEBI" id="CHEBI:29105"/>
    </cofactor>
    <text evidence="10">Binds 1 zinc ion per subunit.</text>
</comment>
<keyword evidence="8 10" id="KW-0694">RNA-binding</keyword>
<evidence type="ECO:0000256" key="4">
    <source>
        <dbReference type="ARBA" id="ARBA00022730"/>
    </source>
</evidence>
<feature type="binding site" evidence="10">
    <location>
        <begin position="118"/>
        <end position="121"/>
    </location>
    <ligand>
        <name>GTP</name>
        <dbReference type="ChEBI" id="CHEBI:37565"/>
    </ligand>
</feature>
<comment type="subcellular location">
    <subcellularLocation>
        <location evidence="10">Cytoplasm</location>
    </subcellularLocation>
</comment>
<comment type="function">
    <text evidence="10">One of several proteins that assist in the late maturation steps of the functional core of the 30S ribosomal subunit. Helps release RbfA from mature subunits. May play a role in the assembly of ribosomal proteins into the subunit. Circularly permuted GTPase that catalyzes slow GTP hydrolysis, GTPase activity is stimulated by the 30S ribosomal subunit.</text>
</comment>
<evidence type="ECO:0000256" key="10">
    <source>
        <dbReference type="HAMAP-Rule" id="MF_01820"/>
    </source>
</evidence>
<evidence type="ECO:0000256" key="6">
    <source>
        <dbReference type="ARBA" id="ARBA00022801"/>
    </source>
</evidence>
<organism evidence="14 15">
    <name type="scientific">Bacillus halotolerans</name>
    <dbReference type="NCBI Taxonomy" id="260554"/>
    <lineage>
        <taxon>Bacteria</taxon>
        <taxon>Bacillati</taxon>
        <taxon>Bacillota</taxon>
        <taxon>Bacilli</taxon>
        <taxon>Bacillales</taxon>
        <taxon>Bacillaceae</taxon>
        <taxon>Bacillus</taxon>
    </lineage>
</organism>
<keyword evidence="6 10" id="KW-0378">Hydrolase</keyword>
<dbReference type="PANTHER" id="PTHR32120">
    <property type="entry name" value="SMALL RIBOSOMAL SUBUNIT BIOGENESIS GTPASE RSGA"/>
    <property type="match status" value="1"/>
</dbReference>
<keyword evidence="7 10" id="KW-0862">Zinc</keyword>
<comment type="caution">
    <text evidence="14">The sequence shown here is derived from an EMBL/GenBank/DDBJ whole genome shotgun (WGS) entry which is preliminary data.</text>
</comment>
<feature type="binding site" evidence="10">
    <location>
        <position position="261"/>
    </location>
    <ligand>
        <name>Zn(2+)</name>
        <dbReference type="ChEBI" id="CHEBI:29105"/>
    </ligand>
</feature>
<feature type="binding site" evidence="10">
    <location>
        <begin position="173"/>
        <end position="181"/>
    </location>
    <ligand>
        <name>GTP</name>
        <dbReference type="ChEBI" id="CHEBI:37565"/>
    </ligand>
</feature>
<evidence type="ECO:0000259" key="12">
    <source>
        <dbReference type="PROSITE" id="PS51721"/>
    </source>
</evidence>
<dbReference type="GO" id="GO:0019843">
    <property type="term" value="F:rRNA binding"/>
    <property type="evidence" value="ECO:0007669"/>
    <property type="project" value="UniProtKB-KW"/>
</dbReference>
<evidence type="ECO:0000256" key="3">
    <source>
        <dbReference type="ARBA" id="ARBA00022723"/>
    </source>
</evidence>
<dbReference type="InterPro" id="IPR031944">
    <property type="entry name" value="RsgA_N"/>
</dbReference>
<keyword evidence="3 10" id="KW-0479">Metal-binding</keyword>
<proteinExistence type="inferred from homology"/>
<dbReference type="GO" id="GO:0005737">
    <property type="term" value="C:cytoplasm"/>
    <property type="evidence" value="ECO:0007669"/>
    <property type="project" value="UniProtKB-SubCell"/>
</dbReference>
<dbReference type="Gene3D" id="1.10.40.50">
    <property type="entry name" value="Probable gtpase engc, domain 3"/>
    <property type="match status" value="1"/>
</dbReference>
<keyword evidence="4 10" id="KW-0699">rRNA-binding</keyword>
<evidence type="ECO:0000313" key="15">
    <source>
        <dbReference type="Proteomes" id="UP000234803"/>
    </source>
</evidence>
<evidence type="ECO:0000256" key="9">
    <source>
        <dbReference type="ARBA" id="ARBA00023134"/>
    </source>
</evidence>
<name>A0A9Q6A5C0_9BACI</name>
<dbReference type="PANTHER" id="PTHR32120:SF11">
    <property type="entry name" value="SMALL RIBOSOMAL SUBUNIT BIOGENESIS GTPASE RSGA 1, MITOCHONDRIAL-RELATED"/>
    <property type="match status" value="1"/>
</dbReference>
<feature type="binding site" evidence="10">
    <location>
        <position position="259"/>
    </location>
    <ligand>
        <name>Zn(2+)</name>
        <dbReference type="ChEBI" id="CHEBI:29105"/>
    </ligand>
</feature>
<dbReference type="SUPFAM" id="SSF52540">
    <property type="entry name" value="P-loop containing nucleoside triphosphate hydrolases"/>
    <property type="match status" value="1"/>
</dbReference>
<dbReference type="InterPro" id="IPR004881">
    <property type="entry name" value="Ribosome_biogen_GTPase_RsgA"/>
</dbReference>
<dbReference type="AlphaFoldDB" id="A0A9Q6A5C0"/>
<dbReference type="EMBL" id="PGUV01000016">
    <property type="protein sequence ID" value="PLS04434.1"/>
    <property type="molecule type" value="Genomic_DNA"/>
</dbReference>
<dbReference type="HAMAP" id="MF_01820">
    <property type="entry name" value="GTPase_RsgA"/>
    <property type="match status" value="1"/>
</dbReference>
<evidence type="ECO:0000256" key="5">
    <source>
        <dbReference type="ARBA" id="ARBA00022741"/>
    </source>
</evidence>
<dbReference type="Gene3D" id="3.40.50.300">
    <property type="entry name" value="P-loop containing nucleotide triphosphate hydrolases"/>
    <property type="match status" value="1"/>
</dbReference>
<reference evidence="13" key="2">
    <citation type="submission" date="2022-02" db="EMBL/GenBank/DDBJ databases">
        <title>Crop Bioprotection Bacillus Genome Sequencing.</title>
        <authorList>
            <person name="Dunlap C."/>
        </authorList>
    </citation>
    <scope>NUCLEOTIDE SEQUENCE</scope>
    <source>
        <strain evidence="13">EC49O2N-C10</strain>
    </source>
</reference>
<dbReference type="CDD" id="cd01854">
    <property type="entry name" value="YjeQ_EngC"/>
    <property type="match status" value="1"/>
</dbReference>
<evidence type="ECO:0000256" key="2">
    <source>
        <dbReference type="ARBA" id="ARBA00022517"/>
    </source>
</evidence>
<dbReference type="PROSITE" id="PS51721">
    <property type="entry name" value="G_CP"/>
    <property type="match status" value="1"/>
</dbReference>
<feature type="binding site" evidence="10">
    <location>
        <position position="267"/>
    </location>
    <ligand>
        <name>Zn(2+)</name>
        <dbReference type="ChEBI" id="CHEBI:29105"/>
    </ligand>
</feature>
<dbReference type="Pfam" id="PF03193">
    <property type="entry name" value="RsgA_GTPase"/>
    <property type="match status" value="1"/>
</dbReference>
<evidence type="ECO:0000256" key="1">
    <source>
        <dbReference type="ARBA" id="ARBA00022490"/>
    </source>
</evidence>
<keyword evidence="9 10" id="KW-0342">GTP-binding</keyword>
<dbReference type="InterPro" id="IPR027417">
    <property type="entry name" value="P-loop_NTPase"/>
</dbReference>
<dbReference type="NCBIfam" id="TIGR00157">
    <property type="entry name" value="ribosome small subunit-dependent GTPase A"/>
    <property type="match status" value="1"/>
</dbReference>
<dbReference type="RefSeq" id="WP_024121364.1">
    <property type="nucleotide sequence ID" value="NZ_ASJT01000044.1"/>
</dbReference>
<sequence length="300" mass="33949">MPEGKIIKALSGFYYVLDESEDSNNGKVIQCRGRGIFRKNKITPLVGDYVVYQAENNKEGYLLEIKERTNELIRPPICNVDQAVLVFSAMQPSFSTALLDRFLVLVEANDIQPIICITKMDLIEDQHTQKLIQAYAEDYRNIGYDVYLTSSKDQDSLTEIIPHFRGKTTVFAGQSGVGKSSLLNAISPELGLRTNEISEHLGRGKHTTRHVELIHTSGGLVADTPGFSSLEFTDIEEGELGYTFPDIREKSASCKFRGCLHLKEPKCAVKQAVEEGELKQYRYDHYVEFITEIKDRKPRY</sequence>